<dbReference type="Proteomes" id="UP001589766">
    <property type="component" value="Unassembled WGS sequence"/>
</dbReference>
<feature type="region of interest" description="Disordered" evidence="6">
    <location>
        <begin position="380"/>
        <end position="423"/>
    </location>
</feature>
<protein>
    <submittedName>
        <fullName evidence="8">DNA recombination protein RmuC</fullName>
    </submittedName>
</protein>
<evidence type="ECO:0000256" key="7">
    <source>
        <dbReference type="SAM" id="Phobius"/>
    </source>
</evidence>
<dbReference type="InterPro" id="IPR003798">
    <property type="entry name" value="DNA_recombination_RmuC"/>
</dbReference>
<evidence type="ECO:0000256" key="2">
    <source>
        <dbReference type="ARBA" id="ARBA00009840"/>
    </source>
</evidence>
<gene>
    <name evidence="8" type="ORF">ACFFIO_06235</name>
</gene>
<feature type="coiled-coil region" evidence="5">
    <location>
        <begin position="41"/>
        <end position="75"/>
    </location>
</feature>
<dbReference type="Pfam" id="PF02646">
    <property type="entry name" value="RmuC"/>
    <property type="match status" value="1"/>
</dbReference>
<evidence type="ECO:0000256" key="5">
    <source>
        <dbReference type="SAM" id="Coils"/>
    </source>
</evidence>
<evidence type="ECO:0000313" key="8">
    <source>
        <dbReference type="EMBL" id="MFC0248097.1"/>
    </source>
</evidence>
<keyword evidence="7" id="KW-0812">Transmembrane</keyword>
<dbReference type="PANTHER" id="PTHR30563">
    <property type="entry name" value="DNA RECOMBINATION PROTEIN RMUC"/>
    <property type="match status" value="1"/>
</dbReference>
<evidence type="ECO:0000313" key="9">
    <source>
        <dbReference type="Proteomes" id="UP001589766"/>
    </source>
</evidence>
<name>A0ABV6F3K4_9MICC</name>
<sequence>METSAVVLVAVVCVVAGLVVGAVAGGWLVWTRLRGTWEESARAARDEAQAARSELSEVQAALAAAEAESRVLAAERTADRDRSAAESKVLTALAPVGQRLETLQRQVGMLERDRVEQYGQLSEQLKTAAATDSALLVNTKTLVATLKSTSARGHWGEVQLRRVVEAAGMLPHTDFSEQEVLRGDEDQILRPDLVVRLPGGKSLAVDAKAPLAAILEAEEIAGDSTTEGASRRDDLRQAHAKAVRAHVDALAAKGYWQGLQDSPELVICFLPAESFLAAALEADPGLLDHAFSKNVALVAPVSLLTALKSVAYSWRQETLTENARELFAVSRQLYQRLGTLGGHVTKLGSSLKSAVEKYNSMVGTLETRVLPSARRIGELNPSSVEGMPSAPPLESTPRVLSAAELLEEQGMPADLPVDLRRQA</sequence>
<feature type="transmembrane region" description="Helical" evidence="7">
    <location>
        <begin position="6"/>
        <end position="30"/>
    </location>
</feature>
<comment type="caution">
    <text evidence="8">The sequence shown here is derived from an EMBL/GenBank/DDBJ whole genome shotgun (WGS) entry which is preliminary data.</text>
</comment>
<evidence type="ECO:0000256" key="1">
    <source>
        <dbReference type="ARBA" id="ARBA00003416"/>
    </source>
</evidence>
<keyword evidence="4" id="KW-0233">DNA recombination</keyword>
<accession>A0ABV6F3K4</accession>
<dbReference type="PANTHER" id="PTHR30563:SF0">
    <property type="entry name" value="DNA RECOMBINATION PROTEIN RMUC"/>
    <property type="match status" value="1"/>
</dbReference>
<keyword evidence="3 5" id="KW-0175">Coiled coil</keyword>
<evidence type="ECO:0000256" key="3">
    <source>
        <dbReference type="ARBA" id="ARBA00023054"/>
    </source>
</evidence>
<keyword evidence="7" id="KW-0472">Membrane</keyword>
<keyword evidence="9" id="KW-1185">Reference proteome</keyword>
<dbReference type="EMBL" id="JBHLWH010000014">
    <property type="protein sequence ID" value="MFC0248097.1"/>
    <property type="molecule type" value="Genomic_DNA"/>
</dbReference>
<proteinExistence type="inferred from homology"/>
<keyword evidence="7" id="KW-1133">Transmembrane helix</keyword>
<evidence type="ECO:0000256" key="4">
    <source>
        <dbReference type="ARBA" id="ARBA00023172"/>
    </source>
</evidence>
<dbReference type="RefSeq" id="WP_378040722.1">
    <property type="nucleotide sequence ID" value="NZ_JBHLWH010000014.1"/>
</dbReference>
<reference evidence="8 9" key="1">
    <citation type="submission" date="2024-09" db="EMBL/GenBank/DDBJ databases">
        <authorList>
            <person name="Sun Q."/>
            <person name="Mori K."/>
        </authorList>
    </citation>
    <scope>NUCLEOTIDE SEQUENCE [LARGE SCALE GENOMIC DNA]</scope>
    <source>
        <strain evidence="8 9">CCM 7609</strain>
    </source>
</reference>
<comment type="function">
    <text evidence="1">Involved in DNA recombination.</text>
</comment>
<comment type="similarity">
    <text evidence="2">Belongs to the RmuC family.</text>
</comment>
<evidence type="ECO:0000256" key="6">
    <source>
        <dbReference type="SAM" id="MobiDB-lite"/>
    </source>
</evidence>
<organism evidence="8 9">
    <name type="scientific">Citricoccus parietis</name>
    <dbReference type="NCBI Taxonomy" id="592307"/>
    <lineage>
        <taxon>Bacteria</taxon>
        <taxon>Bacillati</taxon>
        <taxon>Actinomycetota</taxon>
        <taxon>Actinomycetes</taxon>
        <taxon>Micrococcales</taxon>
        <taxon>Micrococcaceae</taxon>
        <taxon>Citricoccus</taxon>
    </lineage>
</organism>